<sequence length="79" mass="8582">MTNSTLDTLHTAERLDDLVDRARVLALAIAGHGHNSRTFSEVSPMICLAEEIGEALAMLSGEIHPAENDDIVTHMGDRK</sequence>
<dbReference type="RefSeq" id="WP_340331140.1">
    <property type="nucleotide sequence ID" value="NZ_JAZHOF010000007.1"/>
</dbReference>
<evidence type="ECO:0000313" key="2">
    <source>
        <dbReference type="Proteomes" id="UP001378188"/>
    </source>
</evidence>
<dbReference type="AlphaFoldDB" id="A0AAW9RX15"/>
<proteinExistence type="predicted"/>
<evidence type="ECO:0000313" key="1">
    <source>
        <dbReference type="EMBL" id="MEJ8573450.1"/>
    </source>
</evidence>
<organism evidence="1 2">
    <name type="scientific">Microbaculum marinum</name>
    <dbReference type="NCBI Taxonomy" id="1764581"/>
    <lineage>
        <taxon>Bacteria</taxon>
        <taxon>Pseudomonadati</taxon>
        <taxon>Pseudomonadota</taxon>
        <taxon>Alphaproteobacteria</taxon>
        <taxon>Hyphomicrobiales</taxon>
        <taxon>Tepidamorphaceae</taxon>
        <taxon>Microbaculum</taxon>
    </lineage>
</organism>
<keyword evidence="2" id="KW-1185">Reference proteome</keyword>
<accession>A0AAW9RX15</accession>
<name>A0AAW9RX15_9HYPH</name>
<gene>
    <name evidence="1" type="ORF">V3328_18315</name>
</gene>
<reference evidence="1 2" key="1">
    <citation type="submission" date="2024-02" db="EMBL/GenBank/DDBJ databases">
        <title>Genome analysis and characterization of Microbaculum marinisediminis sp. nov., isolated from marine sediment.</title>
        <authorList>
            <person name="Du Z.-J."/>
            <person name="Ye Y.-Q."/>
            <person name="Zhang Z.-R."/>
            <person name="Yuan S.-M."/>
            <person name="Zhang X.-Y."/>
        </authorList>
    </citation>
    <scope>NUCLEOTIDE SEQUENCE [LARGE SCALE GENOMIC DNA]</scope>
    <source>
        <strain evidence="1 2">SDUM1044001</strain>
    </source>
</reference>
<protein>
    <submittedName>
        <fullName evidence="1">Uncharacterized protein</fullName>
    </submittedName>
</protein>
<dbReference type="Proteomes" id="UP001378188">
    <property type="component" value="Unassembled WGS sequence"/>
</dbReference>
<comment type="caution">
    <text evidence="1">The sequence shown here is derived from an EMBL/GenBank/DDBJ whole genome shotgun (WGS) entry which is preliminary data.</text>
</comment>
<dbReference type="EMBL" id="JAZHOF010000007">
    <property type="protein sequence ID" value="MEJ8573450.1"/>
    <property type="molecule type" value="Genomic_DNA"/>
</dbReference>